<organism evidence="2 3">
    <name type="scientific">Actinomycetospora flava</name>
    <dbReference type="NCBI Taxonomy" id="3129232"/>
    <lineage>
        <taxon>Bacteria</taxon>
        <taxon>Bacillati</taxon>
        <taxon>Actinomycetota</taxon>
        <taxon>Actinomycetes</taxon>
        <taxon>Pseudonocardiales</taxon>
        <taxon>Pseudonocardiaceae</taxon>
        <taxon>Actinomycetospora</taxon>
    </lineage>
</organism>
<comment type="caution">
    <text evidence="2">The sequence shown here is derived from an EMBL/GenBank/DDBJ whole genome shotgun (WGS) entry which is preliminary data.</text>
</comment>
<reference evidence="2 3" key="1">
    <citation type="submission" date="2024-03" db="EMBL/GenBank/DDBJ databases">
        <title>Actinomycetospora sp. OC33-EN07, a novel actinomycete isolated from wild orchid (Aerides multiflora).</title>
        <authorList>
            <person name="Suriyachadkun C."/>
        </authorList>
    </citation>
    <scope>NUCLEOTIDE SEQUENCE [LARGE SCALE GENOMIC DNA]</scope>
    <source>
        <strain evidence="2 3">OC33-EN07</strain>
    </source>
</reference>
<keyword evidence="1" id="KW-0812">Transmembrane</keyword>
<keyword evidence="1" id="KW-0472">Membrane</keyword>
<feature type="transmembrane region" description="Helical" evidence="1">
    <location>
        <begin position="366"/>
        <end position="383"/>
    </location>
</feature>
<evidence type="ECO:0000256" key="1">
    <source>
        <dbReference type="SAM" id="Phobius"/>
    </source>
</evidence>
<evidence type="ECO:0008006" key="4">
    <source>
        <dbReference type="Google" id="ProtNLM"/>
    </source>
</evidence>
<accession>A0ABU8LYG0</accession>
<keyword evidence="3" id="KW-1185">Reference proteome</keyword>
<keyword evidence="1" id="KW-1133">Transmembrane helix</keyword>
<sequence>MDQAQIGGSLTARRFAVTARGSAGALRLVGARVTGQLSLTTCRFSNQDGPSVVGDGIEVSDDLAIAARSNFVADYPGGALRLLGAKIGGQFAFTESFLTNFGGSGINCQGAEFATGVVLRGSVLEALNETVRLISASSGGDFYVSQSTIKNPRGSNGKAVVLQSTTIAGALRVRFADLVERSRPARFVVDLEGTTYEGLSTEDTTLETWQIVLRSHTDRFSAQPYQQLAKILRESGHPADAKKIFIQQERDRREVGANMNARESLWHRFKGSVIGYGYLPHKAVVPFVAILAITTFAIVGASLIDPLVLMRPVGQSKVACSVIEQLSFSGDIAIPLVGAGFRFQQCSLTEGPLAQTLLVATTLLRFASWALATLFVAGFTGLIKRD</sequence>
<evidence type="ECO:0000313" key="3">
    <source>
        <dbReference type="Proteomes" id="UP001369736"/>
    </source>
</evidence>
<proteinExistence type="predicted"/>
<name>A0ABU8LYG0_9PSEU</name>
<evidence type="ECO:0000313" key="2">
    <source>
        <dbReference type="EMBL" id="MEJ2860134.1"/>
    </source>
</evidence>
<dbReference type="Proteomes" id="UP001369736">
    <property type="component" value="Unassembled WGS sequence"/>
</dbReference>
<dbReference type="RefSeq" id="WP_337699388.1">
    <property type="nucleotide sequence ID" value="NZ_JBBEGM010000001.1"/>
</dbReference>
<protein>
    <recommendedName>
        <fullName evidence="4">Pentapeptide repeat-containing protein</fullName>
    </recommendedName>
</protein>
<dbReference type="EMBL" id="JBBEGM010000001">
    <property type="protein sequence ID" value="MEJ2860134.1"/>
    <property type="molecule type" value="Genomic_DNA"/>
</dbReference>
<feature type="transmembrane region" description="Helical" evidence="1">
    <location>
        <begin position="284"/>
        <end position="304"/>
    </location>
</feature>
<gene>
    <name evidence="2" type="ORF">WCD58_03150</name>
</gene>